<feature type="transmembrane region" description="Helical" evidence="6">
    <location>
        <begin position="314"/>
        <end position="336"/>
    </location>
</feature>
<feature type="transmembrane region" description="Helical" evidence="6">
    <location>
        <begin position="147"/>
        <end position="168"/>
    </location>
</feature>
<keyword evidence="5 6" id="KW-0472">Membrane</keyword>
<sequence length="400" mass="44062">MINTNGQIKITQERSKGIWTSKFILLFFANFFFFLSYEMLLATLPVYISKLGGKGSIIGIIIGVFTISSIIIRPFSDSFPKNFGRKKILIIGAWICVISTIGYYVFSNLFIMFITRILHGFGFGLVTTLLATLAADSIPKQRMGEGMGYFGLGSAVSMSIGSFIGIWILNTFNFFWMFIVASIILLAGIIFMQMISEPVKIKAISNEKEKIEFKLSSFFEPKVLIPAILIMLLGFSYGGILGFIALFGKKVGINNVGLFFMGVAACELVSRLFVGKIFDRKGPTVILVSGAVACLIGTILLAKTSNTTELIISSLFYGMGYGAIFPSVQAWCINLVPVEKRNLANATFYNSFDLGIGVGSIILGVVAQLTNYSSMFLYSSVLFIVFLVVYPVYLFKNKKN</sequence>
<evidence type="ECO:0000256" key="6">
    <source>
        <dbReference type="SAM" id="Phobius"/>
    </source>
</evidence>
<feature type="transmembrane region" description="Helical" evidence="6">
    <location>
        <begin position="23"/>
        <end position="44"/>
    </location>
</feature>
<feature type="transmembrane region" description="Helical" evidence="6">
    <location>
        <begin position="174"/>
        <end position="192"/>
    </location>
</feature>
<proteinExistence type="predicted"/>
<evidence type="ECO:0000256" key="3">
    <source>
        <dbReference type="ARBA" id="ARBA00022692"/>
    </source>
</evidence>
<dbReference type="InterPro" id="IPR020846">
    <property type="entry name" value="MFS_dom"/>
</dbReference>
<keyword evidence="4 6" id="KW-1133">Transmembrane helix</keyword>
<feature type="transmembrane region" description="Helical" evidence="6">
    <location>
        <begin position="56"/>
        <end position="76"/>
    </location>
</feature>
<dbReference type="EMBL" id="JAPQER010000007">
    <property type="protein sequence ID" value="MCY6485420.1"/>
    <property type="molecule type" value="Genomic_DNA"/>
</dbReference>
<keyword evidence="3 6" id="KW-0812">Transmembrane</keyword>
<feature type="transmembrane region" description="Helical" evidence="6">
    <location>
        <begin position="285"/>
        <end position="302"/>
    </location>
</feature>
<dbReference type="PANTHER" id="PTHR23531:SF2">
    <property type="entry name" value="PERMEASE"/>
    <property type="match status" value="1"/>
</dbReference>
<evidence type="ECO:0000313" key="8">
    <source>
        <dbReference type="EMBL" id="MCY6485420.1"/>
    </source>
</evidence>
<accession>A0ABT4D5E2</accession>
<dbReference type="Pfam" id="PF07690">
    <property type="entry name" value="MFS_1"/>
    <property type="match status" value="1"/>
</dbReference>
<dbReference type="PROSITE" id="PS50850">
    <property type="entry name" value="MFS"/>
    <property type="match status" value="1"/>
</dbReference>
<organism evidence="8 9">
    <name type="scientific">Clostridium aestuarii</name>
    <dbReference type="NCBI Taxonomy" id="338193"/>
    <lineage>
        <taxon>Bacteria</taxon>
        <taxon>Bacillati</taxon>
        <taxon>Bacillota</taxon>
        <taxon>Clostridia</taxon>
        <taxon>Eubacteriales</taxon>
        <taxon>Clostridiaceae</taxon>
        <taxon>Clostridium</taxon>
    </lineage>
</organism>
<feature type="transmembrane region" description="Helical" evidence="6">
    <location>
        <begin position="348"/>
        <end position="369"/>
    </location>
</feature>
<dbReference type="Gene3D" id="1.20.1250.20">
    <property type="entry name" value="MFS general substrate transporter like domains"/>
    <property type="match status" value="1"/>
</dbReference>
<feature type="transmembrane region" description="Helical" evidence="6">
    <location>
        <begin position="88"/>
        <end position="111"/>
    </location>
</feature>
<keyword evidence="2" id="KW-0813">Transport</keyword>
<keyword evidence="9" id="KW-1185">Reference proteome</keyword>
<feature type="transmembrane region" description="Helical" evidence="6">
    <location>
        <begin position="117"/>
        <end position="135"/>
    </location>
</feature>
<evidence type="ECO:0000259" key="7">
    <source>
        <dbReference type="PROSITE" id="PS50850"/>
    </source>
</evidence>
<dbReference type="InterPro" id="IPR011701">
    <property type="entry name" value="MFS"/>
</dbReference>
<dbReference type="RefSeq" id="WP_268041744.1">
    <property type="nucleotide sequence ID" value="NZ_JAPQER010000007.1"/>
</dbReference>
<dbReference type="InterPro" id="IPR036259">
    <property type="entry name" value="MFS_trans_sf"/>
</dbReference>
<evidence type="ECO:0000256" key="5">
    <source>
        <dbReference type="ARBA" id="ARBA00023136"/>
    </source>
</evidence>
<protein>
    <submittedName>
        <fullName evidence="8">MFS transporter</fullName>
    </submittedName>
</protein>
<comment type="subcellular location">
    <subcellularLocation>
        <location evidence="1">Cell membrane</location>
        <topology evidence="1">Multi-pass membrane protein</topology>
    </subcellularLocation>
</comment>
<dbReference type="CDD" id="cd17489">
    <property type="entry name" value="MFS_YfcJ_like"/>
    <property type="match status" value="1"/>
</dbReference>
<gene>
    <name evidence="8" type="ORF">OW763_13875</name>
</gene>
<feature type="transmembrane region" description="Helical" evidence="6">
    <location>
        <begin position="375"/>
        <end position="395"/>
    </location>
</feature>
<feature type="transmembrane region" description="Helical" evidence="6">
    <location>
        <begin position="223"/>
        <end position="247"/>
    </location>
</feature>
<dbReference type="SUPFAM" id="SSF103473">
    <property type="entry name" value="MFS general substrate transporter"/>
    <property type="match status" value="1"/>
</dbReference>
<comment type="caution">
    <text evidence="8">The sequence shown here is derived from an EMBL/GenBank/DDBJ whole genome shotgun (WGS) entry which is preliminary data.</text>
</comment>
<evidence type="ECO:0000313" key="9">
    <source>
        <dbReference type="Proteomes" id="UP001078443"/>
    </source>
</evidence>
<dbReference type="InterPro" id="IPR052714">
    <property type="entry name" value="MFS_Exporter"/>
</dbReference>
<evidence type="ECO:0000256" key="1">
    <source>
        <dbReference type="ARBA" id="ARBA00004651"/>
    </source>
</evidence>
<evidence type="ECO:0000256" key="2">
    <source>
        <dbReference type="ARBA" id="ARBA00022448"/>
    </source>
</evidence>
<feature type="transmembrane region" description="Helical" evidence="6">
    <location>
        <begin position="253"/>
        <end position="273"/>
    </location>
</feature>
<name>A0ABT4D5E2_9CLOT</name>
<dbReference type="PANTHER" id="PTHR23531">
    <property type="entry name" value="QUINOLENE RESISTANCE PROTEIN NORA"/>
    <property type="match status" value="1"/>
</dbReference>
<reference evidence="8" key="1">
    <citation type="submission" date="2022-12" db="EMBL/GenBank/DDBJ databases">
        <authorList>
            <person name="Wang J."/>
        </authorList>
    </citation>
    <scope>NUCLEOTIDE SEQUENCE</scope>
    <source>
        <strain evidence="8">HY-45-18</strain>
    </source>
</reference>
<dbReference type="Proteomes" id="UP001078443">
    <property type="component" value="Unassembled WGS sequence"/>
</dbReference>
<evidence type="ECO:0000256" key="4">
    <source>
        <dbReference type="ARBA" id="ARBA00022989"/>
    </source>
</evidence>
<feature type="domain" description="Major facilitator superfamily (MFS) profile" evidence="7">
    <location>
        <begin position="22"/>
        <end position="398"/>
    </location>
</feature>